<dbReference type="NCBIfam" id="NF010068">
    <property type="entry name" value="PRK13548.1"/>
    <property type="match status" value="1"/>
</dbReference>
<keyword evidence="3 7" id="KW-0067">ATP-binding</keyword>
<dbReference type="CDD" id="cd03214">
    <property type="entry name" value="ABC_Iron-Siderophores_B12_Hemin"/>
    <property type="match status" value="1"/>
</dbReference>
<dbReference type="InterPro" id="IPR003439">
    <property type="entry name" value="ABC_transporter-like_ATP-bd"/>
</dbReference>
<evidence type="ECO:0000256" key="5">
    <source>
        <dbReference type="ARBA" id="ARBA00037066"/>
    </source>
</evidence>
<dbReference type="SMART" id="SM00382">
    <property type="entry name" value="AAA"/>
    <property type="match status" value="1"/>
</dbReference>
<proteinExistence type="predicted"/>
<keyword evidence="2" id="KW-0547">Nucleotide-binding</keyword>
<dbReference type="Proteomes" id="UP000440694">
    <property type="component" value="Unassembled WGS sequence"/>
</dbReference>
<dbReference type="InterPro" id="IPR003593">
    <property type="entry name" value="AAA+_ATPase"/>
</dbReference>
<dbReference type="PANTHER" id="PTHR42794">
    <property type="entry name" value="HEMIN IMPORT ATP-BINDING PROTEIN HMUV"/>
    <property type="match status" value="1"/>
</dbReference>
<evidence type="ECO:0000313" key="8">
    <source>
        <dbReference type="Proteomes" id="UP000440694"/>
    </source>
</evidence>
<comment type="function">
    <text evidence="5">Part of the ABC transporter complex HmuTUV involved in hemin import. Responsible for energy coupling to the transport system.</text>
</comment>
<reference evidence="7 8" key="1">
    <citation type="submission" date="2019-11" db="EMBL/GenBank/DDBJ databases">
        <title>Identification of a novel strain.</title>
        <authorList>
            <person name="Xu Q."/>
            <person name="Wang G."/>
        </authorList>
    </citation>
    <scope>NUCLEOTIDE SEQUENCE [LARGE SCALE GENOMIC DNA]</scope>
    <source>
        <strain evidence="8">xq</strain>
    </source>
</reference>
<dbReference type="Gene3D" id="3.40.50.300">
    <property type="entry name" value="P-loop containing nucleotide triphosphate hydrolases"/>
    <property type="match status" value="1"/>
</dbReference>
<evidence type="ECO:0000256" key="3">
    <source>
        <dbReference type="ARBA" id="ARBA00022840"/>
    </source>
</evidence>
<dbReference type="SUPFAM" id="SSF52540">
    <property type="entry name" value="P-loop containing nucleoside triphosphate hydrolases"/>
    <property type="match status" value="1"/>
</dbReference>
<dbReference type="PANTHER" id="PTHR42794:SF1">
    <property type="entry name" value="HEMIN IMPORT ATP-BINDING PROTEIN HMUV"/>
    <property type="match status" value="1"/>
</dbReference>
<feature type="domain" description="ABC transporter" evidence="6">
    <location>
        <begin position="2"/>
        <end position="244"/>
    </location>
</feature>
<dbReference type="GO" id="GO:0016887">
    <property type="term" value="F:ATP hydrolysis activity"/>
    <property type="evidence" value="ECO:0007669"/>
    <property type="project" value="InterPro"/>
</dbReference>
<gene>
    <name evidence="7" type="ORF">GIW81_18540</name>
</gene>
<comment type="caution">
    <text evidence="7">The sequence shown here is derived from an EMBL/GenBank/DDBJ whole genome shotgun (WGS) entry which is preliminary data.</text>
</comment>
<evidence type="ECO:0000256" key="1">
    <source>
        <dbReference type="ARBA" id="ARBA00022448"/>
    </source>
</evidence>
<evidence type="ECO:0000313" key="7">
    <source>
        <dbReference type="EMBL" id="MTD96342.1"/>
    </source>
</evidence>
<dbReference type="EMBL" id="WMBQ01000003">
    <property type="protein sequence ID" value="MTD96342.1"/>
    <property type="molecule type" value="Genomic_DNA"/>
</dbReference>
<dbReference type="AlphaFoldDB" id="A0A6I3KR69"/>
<dbReference type="InterPro" id="IPR027417">
    <property type="entry name" value="P-loop_NTPase"/>
</dbReference>
<keyword evidence="8" id="KW-1185">Reference proteome</keyword>
<keyword evidence="4" id="KW-1278">Translocase</keyword>
<dbReference type="Pfam" id="PF00005">
    <property type="entry name" value="ABC_tran"/>
    <property type="match status" value="1"/>
</dbReference>
<protein>
    <submittedName>
        <fullName evidence="7">Heme ABC transporter ATP-binding protein</fullName>
    </submittedName>
</protein>
<dbReference type="GO" id="GO:0005524">
    <property type="term" value="F:ATP binding"/>
    <property type="evidence" value="ECO:0007669"/>
    <property type="project" value="UniProtKB-KW"/>
</dbReference>
<accession>A0A6I3KR69</accession>
<sequence>MLSARAATFVVNGKTLVSDIDLSVRPGRLVALVGPNGAGKSTLLRLLSGELKATSGTVALDGRPLATYTAAELARRRAVVPQSTALSFPFTVREVVMLGATVPGFVEPPAHIARAASDCIRTVGLSALENRLFTHLSGGERQRVHIARALLQLAIAERPGCEPSVLLLDEPTANLDLAHQGVVLEEARRQARAGRAVLAILHDLNLAAVFADELVLLSQGRVAARGTAQDVFCDELLSRVYGCDVRINVTPAQGIPFVLPHAFHSH</sequence>
<name>A0A6I3KR69_9HYPH</name>
<evidence type="ECO:0000259" key="6">
    <source>
        <dbReference type="PROSITE" id="PS50893"/>
    </source>
</evidence>
<keyword evidence="1" id="KW-0813">Transport</keyword>
<dbReference type="PROSITE" id="PS50893">
    <property type="entry name" value="ABC_TRANSPORTER_2"/>
    <property type="match status" value="1"/>
</dbReference>
<evidence type="ECO:0000256" key="4">
    <source>
        <dbReference type="ARBA" id="ARBA00022967"/>
    </source>
</evidence>
<dbReference type="RefSeq" id="WP_154740905.1">
    <property type="nucleotide sequence ID" value="NZ_WMBQ01000003.1"/>
</dbReference>
<evidence type="ECO:0000256" key="2">
    <source>
        <dbReference type="ARBA" id="ARBA00022741"/>
    </source>
</evidence>
<organism evidence="7 8">
    <name type="scientific">Hyphomicrobium album</name>
    <dbReference type="NCBI Taxonomy" id="2665159"/>
    <lineage>
        <taxon>Bacteria</taxon>
        <taxon>Pseudomonadati</taxon>
        <taxon>Pseudomonadota</taxon>
        <taxon>Alphaproteobacteria</taxon>
        <taxon>Hyphomicrobiales</taxon>
        <taxon>Hyphomicrobiaceae</taxon>
        <taxon>Hyphomicrobium</taxon>
    </lineage>
</organism>